<dbReference type="Pfam" id="PF22692">
    <property type="entry name" value="LlgE_F_G_D1"/>
    <property type="match status" value="1"/>
</dbReference>
<dbReference type="InterPro" id="IPR053967">
    <property type="entry name" value="LlgE_F_G-like_D1"/>
</dbReference>
<reference evidence="8 9" key="1">
    <citation type="submission" date="2023-11" db="EMBL/GenBank/DDBJ databases">
        <title>Peredibacter starrii A3.12.</title>
        <authorList>
            <person name="Mitchell R.J."/>
        </authorList>
    </citation>
    <scope>NUCLEOTIDE SEQUENCE [LARGE SCALE GENOMIC DNA]</scope>
    <source>
        <strain evidence="8 9">A3.12</strain>
    </source>
</reference>
<dbReference type="PANTHER" id="PTHR30435">
    <property type="entry name" value="FLAGELLAR PROTEIN"/>
    <property type="match status" value="1"/>
</dbReference>
<dbReference type="PANTHER" id="PTHR30435:SF19">
    <property type="entry name" value="FLAGELLAR BASAL-BODY ROD PROTEIN FLGG"/>
    <property type="match status" value="1"/>
</dbReference>
<name>A0AAX4HPS5_9BACT</name>
<gene>
    <name evidence="8" type="ORF">SOO65_00835</name>
</gene>
<comment type="similarity">
    <text evidence="2 4">Belongs to the flagella basal body rod proteins family.</text>
</comment>
<evidence type="ECO:0000259" key="6">
    <source>
        <dbReference type="Pfam" id="PF06429"/>
    </source>
</evidence>
<evidence type="ECO:0000256" key="2">
    <source>
        <dbReference type="ARBA" id="ARBA00009677"/>
    </source>
</evidence>
<evidence type="ECO:0000256" key="3">
    <source>
        <dbReference type="ARBA" id="ARBA00023143"/>
    </source>
</evidence>
<feature type="domain" description="Flagellar basal-body/hook protein C-terminal" evidence="6">
    <location>
        <begin position="232"/>
        <end position="275"/>
    </location>
</feature>
<keyword evidence="8" id="KW-0969">Cilium</keyword>
<dbReference type="PROSITE" id="PS00588">
    <property type="entry name" value="FLAGELLA_BB_ROD"/>
    <property type="match status" value="1"/>
</dbReference>
<comment type="subcellular location">
    <subcellularLocation>
        <location evidence="1 4">Bacterial flagellum basal body</location>
    </subcellularLocation>
</comment>
<dbReference type="NCBIfam" id="TIGR03506">
    <property type="entry name" value="FlgEFG_subfam"/>
    <property type="match status" value="1"/>
</dbReference>
<feature type="domain" description="Flagellar hook protein FlgE/F/G-like D1" evidence="7">
    <location>
        <begin position="102"/>
        <end position="184"/>
    </location>
</feature>
<dbReference type="InterPro" id="IPR020013">
    <property type="entry name" value="Flagellar_FlgE/F/G"/>
</dbReference>
<evidence type="ECO:0000259" key="7">
    <source>
        <dbReference type="Pfam" id="PF22692"/>
    </source>
</evidence>
<dbReference type="Pfam" id="PF00460">
    <property type="entry name" value="Flg_bb_rod"/>
    <property type="match status" value="1"/>
</dbReference>
<dbReference type="InterPro" id="IPR001444">
    <property type="entry name" value="Flag_bb_rod_N"/>
</dbReference>
<dbReference type="AlphaFoldDB" id="A0AAX4HPS5"/>
<keyword evidence="3 4" id="KW-0975">Bacterial flagellum</keyword>
<accession>A0AAX4HPS5</accession>
<dbReference type="GO" id="GO:0009425">
    <property type="term" value="C:bacterial-type flagellum basal body"/>
    <property type="evidence" value="ECO:0007669"/>
    <property type="project" value="UniProtKB-SubCell"/>
</dbReference>
<evidence type="ECO:0000256" key="1">
    <source>
        <dbReference type="ARBA" id="ARBA00004117"/>
    </source>
</evidence>
<keyword evidence="8" id="KW-0282">Flagellum</keyword>
<evidence type="ECO:0000313" key="9">
    <source>
        <dbReference type="Proteomes" id="UP001324634"/>
    </source>
</evidence>
<proteinExistence type="inferred from homology"/>
<sequence length="280" mass="30845">MKNIWVPLSGQVAQQRKVETIANNVANANTVGFKKDQLVFKEHLTALTQGVEDIDIPRKEFSPADFYHTQGVENAMVAVDGSFTIFEQGQLTPTSNPLDVGLQGDGFLEVLTPTGVRFTRKGNLSLSREGELVTDQGFKVLSSLNVSNEALREPAAAESFPKPEDRILRVPTNMKLTINQDGEVLTRDGVVGKLSVVEFQDKHALRKEGNSLYITPDETNINRTNIKTTVNQGFLEGSNVNAIEEMSELIKAHRHFESIQKAINTYDSISGKAANDIGKF</sequence>
<dbReference type="Proteomes" id="UP001324634">
    <property type="component" value="Chromosome"/>
</dbReference>
<evidence type="ECO:0000313" key="8">
    <source>
        <dbReference type="EMBL" id="WPU65287.1"/>
    </source>
</evidence>
<organism evidence="8 9">
    <name type="scientific">Peredibacter starrii</name>
    <dbReference type="NCBI Taxonomy" id="28202"/>
    <lineage>
        <taxon>Bacteria</taxon>
        <taxon>Pseudomonadati</taxon>
        <taxon>Bdellovibrionota</taxon>
        <taxon>Bacteriovoracia</taxon>
        <taxon>Bacteriovoracales</taxon>
        <taxon>Bacteriovoracaceae</taxon>
        <taxon>Peredibacter</taxon>
    </lineage>
</organism>
<dbReference type="InterPro" id="IPR019776">
    <property type="entry name" value="Flagellar_basal_body_rod_CS"/>
</dbReference>
<dbReference type="Pfam" id="PF06429">
    <property type="entry name" value="Flg_bbr_C"/>
    <property type="match status" value="1"/>
</dbReference>
<protein>
    <submittedName>
        <fullName evidence="8">Flagellar hook-basal body protein</fullName>
    </submittedName>
</protein>
<dbReference type="KEGG" id="psti:SOO65_00835"/>
<evidence type="ECO:0000256" key="4">
    <source>
        <dbReference type="RuleBase" id="RU362116"/>
    </source>
</evidence>
<dbReference type="RefSeq" id="WP_321395498.1">
    <property type="nucleotide sequence ID" value="NZ_CP139487.1"/>
</dbReference>
<dbReference type="EMBL" id="CP139487">
    <property type="protein sequence ID" value="WPU65287.1"/>
    <property type="molecule type" value="Genomic_DNA"/>
</dbReference>
<dbReference type="InterPro" id="IPR037925">
    <property type="entry name" value="FlgE/F/G-like"/>
</dbReference>
<feature type="domain" description="Flagellar basal body rod protein N-terminal" evidence="5">
    <location>
        <begin position="9"/>
        <end position="34"/>
    </location>
</feature>
<dbReference type="InterPro" id="IPR010930">
    <property type="entry name" value="Flg_bb/hook_C_dom"/>
</dbReference>
<evidence type="ECO:0000259" key="5">
    <source>
        <dbReference type="Pfam" id="PF00460"/>
    </source>
</evidence>
<keyword evidence="8" id="KW-0966">Cell projection</keyword>
<keyword evidence="9" id="KW-1185">Reference proteome</keyword>
<dbReference type="GO" id="GO:0071978">
    <property type="term" value="P:bacterial-type flagellum-dependent swarming motility"/>
    <property type="evidence" value="ECO:0007669"/>
    <property type="project" value="TreeGrafter"/>
</dbReference>
<dbReference type="SUPFAM" id="SSF117143">
    <property type="entry name" value="Flagellar hook protein flgE"/>
    <property type="match status" value="1"/>
</dbReference>